<feature type="domain" description="PET hydrolase/cutinase-like" evidence="2">
    <location>
        <begin position="138"/>
        <end position="311"/>
    </location>
</feature>
<dbReference type="Gene3D" id="3.40.50.1820">
    <property type="entry name" value="alpha/beta hydrolase"/>
    <property type="match status" value="1"/>
</dbReference>
<evidence type="ECO:0000256" key="1">
    <source>
        <dbReference type="SAM" id="SignalP"/>
    </source>
</evidence>
<evidence type="ECO:0000259" key="2">
    <source>
        <dbReference type="Pfam" id="PF12740"/>
    </source>
</evidence>
<protein>
    <recommendedName>
        <fullName evidence="2">PET hydrolase/cutinase-like domain-containing protein</fullName>
    </recommendedName>
</protein>
<feature type="signal peptide" evidence="1">
    <location>
        <begin position="1"/>
        <end position="25"/>
    </location>
</feature>
<sequence length="501" mass="52842">MMVMRSSSTSSCLSSSRLMLVVTTAVVMMTTSLMSSCSHGGGGVCVLAEAAEVIPDVSASPLIQSGPYAVGQRVQTIPRSWTAAGYNPACLTNNGLMCGGTFDVMVTYPTYGTPKNTSDMFLGLDVPKDDTAPPLLPSSISGGYPVVSWGIGWMSWANRYAYTHALWASHGIITVSPMSTDRALVPDFELLMRDMLSALSWAAADKNSFLYDKTNTKKYAVAGHSSGGGAAMGAAATYERNKARAPFTLDALLVWGITPVGLPPEANLAKTPGLFLSGEKDVLVPVEWHRSIFDTLNREMPRVHIVGELMTHCFLDVEAWGPSGVQWPASDCDIASVEPTPLAAPDWFQDVVAAGMGTGLRLNPMANLGEYARVGKQLEWTRELSTRFLKARLLDSTGGNSPIAMTNADGDAWILPAMRDARTYDAKTLGPMERGVPVAKGEKVAGGGSAQSAMSTTLAAFSAFRGLAPLLAPLNAASAAVVQPEEQVAGERVSPAAAIAG</sequence>
<dbReference type="UniPathway" id="UPA00674"/>
<dbReference type="InterPro" id="IPR041127">
    <property type="entry name" value="PET_hydrolase/cutinase-like"/>
</dbReference>
<dbReference type="Pfam" id="PF12740">
    <property type="entry name" value="PETase"/>
    <property type="match status" value="1"/>
</dbReference>
<dbReference type="EMBL" id="HBGR01001820">
    <property type="protein sequence ID" value="CAD9368900.1"/>
    <property type="molecule type" value="Transcribed_RNA"/>
</dbReference>
<feature type="chain" id="PRO_5031336822" description="PET hydrolase/cutinase-like domain-containing protein" evidence="1">
    <location>
        <begin position="26"/>
        <end position="501"/>
    </location>
</feature>
<proteinExistence type="predicted"/>
<name>A0A7S2F1L0_9CHLO</name>
<dbReference type="PANTHER" id="PTHR33428">
    <property type="entry name" value="CHLOROPHYLLASE-2, CHLOROPLASTIC"/>
    <property type="match status" value="1"/>
</dbReference>
<dbReference type="SUPFAM" id="SSF53474">
    <property type="entry name" value="alpha/beta-Hydrolases"/>
    <property type="match status" value="1"/>
</dbReference>
<keyword evidence="1" id="KW-0732">Signal</keyword>
<dbReference type="GO" id="GO:0015996">
    <property type="term" value="P:chlorophyll catabolic process"/>
    <property type="evidence" value="ECO:0007669"/>
    <property type="project" value="UniProtKB-UniPathway"/>
</dbReference>
<dbReference type="InterPro" id="IPR029058">
    <property type="entry name" value="AB_hydrolase_fold"/>
</dbReference>
<dbReference type="AlphaFoldDB" id="A0A7S2F1L0"/>
<accession>A0A7S2F1L0</accession>
<evidence type="ECO:0000313" key="3">
    <source>
        <dbReference type="EMBL" id="CAD9368900.1"/>
    </source>
</evidence>
<gene>
    <name evidence="3" type="ORF">PPRO1471_LOCUS1204</name>
</gene>
<organism evidence="3">
    <name type="scientific">Pycnococcus provasolii</name>
    <dbReference type="NCBI Taxonomy" id="41880"/>
    <lineage>
        <taxon>Eukaryota</taxon>
        <taxon>Viridiplantae</taxon>
        <taxon>Chlorophyta</taxon>
        <taxon>Pseudoscourfieldiophyceae</taxon>
        <taxon>Pseudoscourfieldiales</taxon>
        <taxon>Pycnococcaceae</taxon>
        <taxon>Pycnococcus</taxon>
    </lineage>
</organism>
<reference evidence="3" key="1">
    <citation type="submission" date="2021-01" db="EMBL/GenBank/DDBJ databases">
        <authorList>
            <person name="Corre E."/>
            <person name="Pelletier E."/>
            <person name="Niang G."/>
            <person name="Scheremetjew M."/>
            <person name="Finn R."/>
            <person name="Kale V."/>
            <person name="Holt S."/>
            <person name="Cochrane G."/>
            <person name="Meng A."/>
            <person name="Brown T."/>
            <person name="Cohen L."/>
        </authorList>
    </citation>
    <scope>NUCLEOTIDE SEQUENCE</scope>
    <source>
        <strain evidence="3">RCC733</strain>
    </source>
</reference>
<dbReference type="PANTHER" id="PTHR33428:SF14">
    <property type="entry name" value="CARBOXYLESTERASE TYPE B DOMAIN-CONTAINING PROTEIN"/>
    <property type="match status" value="1"/>
</dbReference>